<keyword evidence="4 5" id="KW-0472">Membrane</keyword>
<keyword evidence="5" id="KW-1278">Translocase</keyword>
<dbReference type="InterPro" id="IPR001750">
    <property type="entry name" value="ND/Mrp_TM"/>
</dbReference>
<dbReference type="NCBIfam" id="TIGR01770">
    <property type="entry name" value="NDH_I_N"/>
    <property type="match status" value="1"/>
</dbReference>
<evidence type="ECO:0000313" key="8">
    <source>
        <dbReference type="EMBL" id="MBC4016533.1"/>
    </source>
</evidence>
<feature type="transmembrane region" description="Helical" evidence="5">
    <location>
        <begin position="196"/>
        <end position="221"/>
    </location>
</feature>
<feature type="transmembrane region" description="Helical" evidence="5">
    <location>
        <begin position="6"/>
        <end position="24"/>
    </location>
</feature>
<keyword evidence="5" id="KW-1003">Cell membrane</keyword>
<evidence type="ECO:0000256" key="6">
    <source>
        <dbReference type="RuleBase" id="RU000320"/>
    </source>
</evidence>
<gene>
    <name evidence="5 8" type="primary">nuoN</name>
    <name evidence="8" type="ORF">H7965_14500</name>
</gene>
<dbReference type="GO" id="GO:0005886">
    <property type="term" value="C:plasma membrane"/>
    <property type="evidence" value="ECO:0007669"/>
    <property type="project" value="UniProtKB-SubCell"/>
</dbReference>
<comment type="caution">
    <text evidence="8">The sequence shown here is derived from an EMBL/GenBank/DDBJ whole genome shotgun (WGS) entry which is preliminary data.</text>
</comment>
<feature type="transmembrane region" description="Helical" evidence="5">
    <location>
        <begin position="121"/>
        <end position="140"/>
    </location>
</feature>
<dbReference type="GO" id="GO:0048038">
    <property type="term" value="F:quinone binding"/>
    <property type="evidence" value="ECO:0007669"/>
    <property type="project" value="UniProtKB-KW"/>
</dbReference>
<dbReference type="Proteomes" id="UP000600101">
    <property type="component" value="Unassembled WGS sequence"/>
</dbReference>
<feature type="transmembrane region" description="Helical" evidence="5">
    <location>
        <begin position="31"/>
        <end position="50"/>
    </location>
</feature>
<dbReference type="PRINTS" id="PR01434">
    <property type="entry name" value="NADHDHGNASE5"/>
</dbReference>
<feature type="transmembrane region" description="Helical" evidence="5">
    <location>
        <begin position="292"/>
        <end position="312"/>
    </location>
</feature>
<dbReference type="InterPro" id="IPR010096">
    <property type="entry name" value="NADH-Q_OxRdtase_suN/2"/>
</dbReference>
<keyword evidence="9" id="KW-1185">Reference proteome</keyword>
<feature type="transmembrane region" description="Helical" evidence="5">
    <location>
        <begin position="266"/>
        <end position="285"/>
    </location>
</feature>
<comment type="catalytic activity">
    <reaction evidence="5">
        <text>a quinone + NADH + 5 H(+)(in) = a quinol + NAD(+) + 4 H(+)(out)</text>
        <dbReference type="Rhea" id="RHEA:57888"/>
        <dbReference type="ChEBI" id="CHEBI:15378"/>
        <dbReference type="ChEBI" id="CHEBI:24646"/>
        <dbReference type="ChEBI" id="CHEBI:57540"/>
        <dbReference type="ChEBI" id="CHEBI:57945"/>
        <dbReference type="ChEBI" id="CHEBI:132124"/>
    </reaction>
</comment>
<evidence type="ECO:0000313" key="9">
    <source>
        <dbReference type="Proteomes" id="UP000600101"/>
    </source>
</evidence>
<name>A0A9X0R150_9PROT</name>
<feature type="domain" description="NADH:quinone oxidoreductase/Mrp antiporter transmembrane" evidence="7">
    <location>
        <begin position="117"/>
        <end position="411"/>
    </location>
</feature>
<keyword evidence="5" id="KW-0874">Quinone</keyword>
<evidence type="ECO:0000259" key="7">
    <source>
        <dbReference type="Pfam" id="PF00361"/>
    </source>
</evidence>
<dbReference type="GO" id="GO:0042773">
    <property type="term" value="P:ATP synthesis coupled electron transport"/>
    <property type="evidence" value="ECO:0007669"/>
    <property type="project" value="InterPro"/>
</dbReference>
<keyword evidence="3 5" id="KW-1133">Transmembrane helix</keyword>
<evidence type="ECO:0000256" key="3">
    <source>
        <dbReference type="ARBA" id="ARBA00022989"/>
    </source>
</evidence>
<dbReference type="Pfam" id="PF00361">
    <property type="entry name" value="Proton_antipo_M"/>
    <property type="match status" value="1"/>
</dbReference>
<dbReference type="GO" id="GO:0050136">
    <property type="term" value="F:NADH dehydrogenase (quinone) (non-electrogenic) activity"/>
    <property type="evidence" value="ECO:0007669"/>
    <property type="project" value="UniProtKB-UniRule"/>
</dbReference>
<protein>
    <recommendedName>
        <fullName evidence="5">NADH-quinone oxidoreductase subunit N</fullName>
        <ecNumber evidence="5">7.1.1.-</ecNumber>
    </recommendedName>
    <alternativeName>
        <fullName evidence="5">NADH dehydrogenase I subunit N</fullName>
    </alternativeName>
    <alternativeName>
        <fullName evidence="5">NDH-1 subunit N</fullName>
    </alternativeName>
</protein>
<dbReference type="AlphaFoldDB" id="A0A9X0R150"/>
<dbReference type="EC" id="7.1.1.-" evidence="5"/>
<proteinExistence type="inferred from homology"/>
<feature type="transmembrane region" description="Helical" evidence="5">
    <location>
        <begin position="318"/>
        <end position="340"/>
    </location>
</feature>
<keyword evidence="2 5" id="KW-0812">Transmembrane</keyword>
<comment type="function">
    <text evidence="5">NDH-1 shuttles electrons from NADH, via FMN and iron-sulfur (Fe-S) centers, to quinones in the respiratory chain. The immediate electron acceptor for the enzyme in this species is believed to be ubiquinone. Couples the redox reaction to proton translocation (for every two electrons transferred, four hydrogen ions are translocated across the cytoplasmic membrane), and thus conserves the redox energy in a proton gradient.</text>
</comment>
<reference evidence="8" key="1">
    <citation type="submission" date="2020-08" db="EMBL/GenBank/DDBJ databases">
        <authorList>
            <person name="Hu Y."/>
            <person name="Nguyen S.V."/>
            <person name="Li F."/>
            <person name="Fanning S."/>
        </authorList>
    </citation>
    <scope>NUCLEOTIDE SEQUENCE</scope>
    <source>
        <strain evidence="8">SYSU D8009</strain>
    </source>
</reference>
<keyword evidence="8" id="KW-0560">Oxidoreductase</keyword>
<feature type="transmembrane region" description="Helical" evidence="5">
    <location>
        <begin position="152"/>
        <end position="176"/>
    </location>
</feature>
<feature type="transmembrane region" description="Helical" evidence="5">
    <location>
        <begin position="98"/>
        <end position="115"/>
    </location>
</feature>
<dbReference type="GO" id="GO:0012505">
    <property type="term" value="C:endomembrane system"/>
    <property type="evidence" value="ECO:0007669"/>
    <property type="project" value="UniProtKB-SubCell"/>
</dbReference>
<dbReference type="EMBL" id="JACOMF010000016">
    <property type="protein sequence ID" value="MBC4016533.1"/>
    <property type="molecule type" value="Genomic_DNA"/>
</dbReference>
<dbReference type="NCBIfam" id="NF004440">
    <property type="entry name" value="PRK05777.1-3"/>
    <property type="match status" value="1"/>
</dbReference>
<comment type="subcellular location">
    <subcellularLocation>
        <location evidence="5">Cell membrane</location>
        <topology evidence="5">Multi-pass membrane protein</topology>
    </subcellularLocation>
    <subcellularLocation>
        <location evidence="1">Endomembrane system</location>
        <topology evidence="1">Multi-pass membrane protein</topology>
    </subcellularLocation>
    <subcellularLocation>
        <location evidence="6">Membrane</location>
        <topology evidence="6">Multi-pass membrane protein</topology>
    </subcellularLocation>
</comment>
<dbReference type="GO" id="GO:0008137">
    <property type="term" value="F:NADH dehydrogenase (ubiquinone) activity"/>
    <property type="evidence" value="ECO:0007669"/>
    <property type="project" value="InterPro"/>
</dbReference>
<comment type="subunit">
    <text evidence="5">NDH-1 is composed of 14 different subunits. Subunits NuoA, H, J, K, L, M, N constitute the membrane sector of the complex.</text>
</comment>
<feature type="transmembrane region" description="Helical" evidence="5">
    <location>
        <begin position="396"/>
        <end position="417"/>
    </location>
</feature>
<evidence type="ECO:0000256" key="4">
    <source>
        <dbReference type="ARBA" id="ARBA00023136"/>
    </source>
</evidence>
<feature type="transmembrane region" description="Helical" evidence="5">
    <location>
        <begin position="233"/>
        <end position="254"/>
    </location>
</feature>
<dbReference type="PANTHER" id="PTHR22773">
    <property type="entry name" value="NADH DEHYDROGENASE"/>
    <property type="match status" value="1"/>
</dbReference>
<keyword evidence="5" id="KW-0520">NAD</keyword>
<keyword evidence="5" id="KW-0830">Ubiquinone</keyword>
<evidence type="ECO:0000256" key="5">
    <source>
        <dbReference type="HAMAP-Rule" id="MF_00445"/>
    </source>
</evidence>
<keyword evidence="5" id="KW-0813">Transport</keyword>
<sequence>MSWTLALPELVLAISGLVILVAGVIPKQETFVPVTMATVGALLVAGLLVLSQSEGTALGGHYVADAFSGFMKLLAIGGAAICLLLSLDFNTREGIARFEYPVLVLLGTLGMLVMISANDLLSLYLGLELLSLPLYVIAAFHRDNARSAEAGLKYFVLGALASGLLLYGSSLVYGFAGTTNFDRLADAFSADAGVSAGVVVGVVFVITGLAFKISAVPFHMWTPDVYEGAPTPVTAFFATAPKVAAIALLARVLVGPFGDLVAQWQQVLLLISMASMILGAFAAIGQRNIKRLMAYSSIGHVGYALMGLAVASDVGLRGLLVYMAIYVLMNLGTFAVLVAMRRDGRAVEQVDDLAGLGRTDLGMAVWMAVFMFSMAGIPPLAGFFGKLYVFLAAVQGGYWTLAVIGVLTSVVSAYYYLRIVKVMFFDQPAGALDPAPASLTVVMAASGLFVLLFVLWPAPMLAAAQAAAAALLG</sequence>
<evidence type="ECO:0000256" key="2">
    <source>
        <dbReference type="ARBA" id="ARBA00022692"/>
    </source>
</evidence>
<organism evidence="8 9">
    <name type="scientific">Siccirubricoccus deserti</name>
    <dbReference type="NCBI Taxonomy" id="2013562"/>
    <lineage>
        <taxon>Bacteria</taxon>
        <taxon>Pseudomonadati</taxon>
        <taxon>Pseudomonadota</taxon>
        <taxon>Alphaproteobacteria</taxon>
        <taxon>Acetobacterales</taxon>
        <taxon>Roseomonadaceae</taxon>
        <taxon>Siccirubricoccus</taxon>
    </lineage>
</organism>
<evidence type="ECO:0000256" key="1">
    <source>
        <dbReference type="ARBA" id="ARBA00004127"/>
    </source>
</evidence>
<comment type="similarity">
    <text evidence="5">Belongs to the complex I subunit 2 family.</text>
</comment>
<feature type="transmembrane region" description="Helical" evidence="5">
    <location>
        <begin position="361"/>
        <end position="384"/>
    </location>
</feature>
<dbReference type="HAMAP" id="MF_00445">
    <property type="entry name" value="NDH1_NuoN_1"/>
    <property type="match status" value="1"/>
</dbReference>
<feature type="transmembrane region" description="Helical" evidence="5">
    <location>
        <begin position="437"/>
        <end position="456"/>
    </location>
</feature>
<feature type="transmembrane region" description="Helical" evidence="5">
    <location>
        <begin position="62"/>
        <end position="86"/>
    </location>
</feature>
<accession>A0A9X0R150</accession>
<dbReference type="RefSeq" id="WP_186771301.1">
    <property type="nucleotide sequence ID" value="NZ_JACOMF010000016.1"/>
</dbReference>